<dbReference type="OrthoDB" id="424012at2759"/>
<evidence type="ECO:0000256" key="5">
    <source>
        <dbReference type="ARBA" id="ARBA00022833"/>
    </source>
</evidence>
<name>A0A9N9A3I4_9GLOM</name>
<keyword evidence="3" id="KW-0479">Metal-binding</keyword>
<gene>
    <name evidence="7" type="ORF">DEBURN_LOCUS5532</name>
</gene>
<keyword evidence="4" id="KW-0378">Hydrolase</keyword>
<evidence type="ECO:0000313" key="7">
    <source>
        <dbReference type="EMBL" id="CAG8518335.1"/>
    </source>
</evidence>
<organism evidence="7 8">
    <name type="scientific">Diversispora eburnea</name>
    <dbReference type="NCBI Taxonomy" id="1213867"/>
    <lineage>
        <taxon>Eukaryota</taxon>
        <taxon>Fungi</taxon>
        <taxon>Fungi incertae sedis</taxon>
        <taxon>Mucoromycota</taxon>
        <taxon>Glomeromycotina</taxon>
        <taxon>Glomeromycetes</taxon>
        <taxon>Diversisporales</taxon>
        <taxon>Diversisporaceae</taxon>
        <taxon>Diversispora</taxon>
    </lineage>
</organism>
<keyword evidence="8" id="KW-1185">Reference proteome</keyword>
<dbReference type="GO" id="GO:0004407">
    <property type="term" value="F:histone deacetylase activity"/>
    <property type="evidence" value="ECO:0007669"/>
    <property type="project" value="TreeGrafter"/>
</dbReference>
<accession>A0A9N9A3I4</accession>
<comment type="caution">
    <text evidence="7">The sequence shown here is derived from an EMBL/GenBank/DDBJ whole genome shotgun (WGS) entry which is preliminary data.</text>
</comment>
<protein>
    <submittedName>
        <fullName evidence="7">8661_t:CDS:1</fullName>
    </submittedName>
</protein>
<dbReference type="EMBL" id="CAJVPK010000498">
    <property type="protein sequence ID" value="CAG8518335.1"/>
    <property type="molecule type" value="Genomic_DNA"/>
</dbReference>
<dbReference type="GO" id="GO:0016787">
    <property type="term" value="F:hydrolase activity"/>
    <property type="evidence" value="ECO:0007669"/>
    <property type="project" value="UniProtKB-KW"/>
</dbReference>
<evidence type="ECO:0000256" key="1">
    <source>
        <dbReference type="ARBA" id="ARBA00001947"/>
    </source>
</evidence>
<dbReference type="AlphaFoldDB" id="A0A9N9A3I4"/>
<evidence type="ECO:0000256" key="3">
    <source>
        <dbReference type="ARBA" id="ARBA00022723"/>
    </source>
</evidence>
<dbReference type="SUPFAM" id="SSF52768">
    <property type="entry name" value="Arginase/deacetylase"/>
    <property type="match status" value="1"/>
</dbReference>
<comment type="cofactor">
    <cofactor evidence="1">
        <name>Zn(2+)</name>
        <dbReference type="ChEBI" id="CHEBI:29105"/>
    </cofactor>
</comment>
<dbReference type="InterPro" id="IPR037138">
    <property type="entry name" value="His_deacetylse_dom_sf"/>
</dbReference>
<evidence type="ECO:0000259" key="6">
    <source>
        <dbReference type="Pfam" id="PF00850"/>
    </source>
</evidence>
<dbReference type="GO" id="GO:0040029">
    <property type="term" value="P:epigenetic regulation of gene expression"/>
    <property type="evidence" value="ECO:0007669"/>
    <property type="project" value="TreeGrafter"/>
</dbReference>
<dbReference type="InterPro" id="IPR023696">
    <property type="entry name" value="Ureohydrolase_dom_sf"/>
</dbReference>
<evidence type="ECO:0000256" key="4">
    <source>
        <dbReference type="ARBA" id="ARBA00022801"/>
    </source>
</evidence>
<dbReference type="Pfam" id="PF00850">
    <property type="entry name" value="Hist_deacetyl"/>
    <property type="match status" value="1"/>
</dbReference>
<evidence type="ECO:0000256" key="2">
    <source>
        <dbReference type="ARBA" id="ARBA00005947"/>
    </source>
</evidence>
<reference evidence="7" key="1">
    <citation type="submission" date="2021-06" db="EMBL/GenBank/DDBJ databases">
        <authorList>
            <person name="Kallberg Y."/>
            <person name="Tangrot J."/>
            <person name="Rosling A."/>
        </authorList>
    </citation>
    <scope>NUCLEOTIDE SEQUENCE</scope>
    <source>
        <strain evidence="7">AZ414A</strain>
    </source>
</reference>
<keyword evidence="5" id="KW-0862">Zinc</keyword>
<dbReference type="InterPro" id="IPR023801">
    <property type="entry name" value="His_deacetylse_dom"/>
</dbReference>
<dbReference type="Gene3D" id="3.40.800.20">
    <property type="entry name" value="Histone deacetylase domain"/>
    <property type="match status" value="2"/>
</dbReference>
<dbReference type="GO" id="GO:0046872">
    <property type="term" value="F:metal ion binding"/>
    <property type="evidence" value="ECO:0007669"/>
    <property type="project" value="UniProtKB-KW"/>
</dbReference>
<dbReference type="Proteomes" id="UP000789706">
    <property type="component" value="Unassembled WGS sequence"/>
</dbReference>
<dbReference type="PANTHER" id="PTHR10625">
    <property type="entry name" value="HISTONE DEACETYLASE HDAC1-RELATED"/>
    <property type="match status" value="1"/>
</dbReference>
<sequence length="284" mass="32295">MKVFYSDVCLKHAPQNEILSGNFVEYLESPSRITLIKEHLSQFPEKFEICSHLDYGIEPILSIHDNDYIEYLKTAYIEWCKAGGDKKGVIPEAFFHKGILDSSKMNLKNIKSPFAKAGLYCFDLSCCITEDTWEATYESAQVCINIFYSQSNPLYVSFHGSNDYPYFTGDETEIGDGDGKGYNINISLNQETVDEEYLEKLKIVIRDKIIPYNADFLVVSLGVDTYKDDPIGGMQITTLGYKRIGNLIKSIGLPTLFIMEGGYHMETLKFNVYNVLSGFDEELR</sequence>
<evidence type="ECO:0000313" key="8">
    <source>
        <dbReference type="Proteomes" id="UP000789706"/>
    </source>
</evidence>
<proteinExistence type="inferred from homology"/>
<dbReference type="PANTHER" id="PTHR10625:SF17">
    <property type="entry name" value="HISTONE DEACETYLASE 8"/>
    <property type="match status" value="1"/>
</dbReference>
<comment type="similarity">
    <text evidence="2">Belongs to the histone deacetylase family.</text>
</comment>
<feature type="domain" description="Histone deacetylase" evidence="6">
    <location>
        <begin position="145"/>
        <end position="276"/>
    </location>
</feature>